<evidence type="ECO:0000256" key="9">
    <source>
        <dbReference type="RuleBase" id="RU368030"/>
    </source>
</evidence>
<comment type="subunit">
    <text evidence="9">Type II secretion is composed of four main components: the outer membrane complex, the inner membrane complex, the cytoplasmic secretion ATPase and the periplasm-spanning pseudopilus.</text>
</comment>
<proteinExistence type="inferred from homology"/>
<dbReference type="Pfam" id="PF07963">
    <property type="entry name" value="N_methyl"/>
    <property type="match status" value="1"/>
</dbReference>
<dbReference type="Gene3D" id="3.30.1300.30">
    <property type="entry name" value="GSPII I/J protein-like"/>
    <property type="match status" value="1"/>
</dbReference>
<comment type="similarity">
    <text evidence="2 9">Belongs to the GSP I family.</text>
</comment>
<evidence type="ECO:0000256" key="4">
    <source>
        <dbReference type="ARBA" id="ARBA00022481"/>
    </source>
</evidence>
<dbReference type="NCBIfam" id="TIGR01707">
    <property type="entry name" value="gspI"/>
    <property type="match status" value="1"/>
</dbReference>
<dbReference type="PANTHER" id="PTHR38779">
    <property type="entry name" value="TYPE II SECRETION SYSTEM PROTEIN I-RELATED"/>
    <property type="match status" value="1"/>
</dbReference>
<protein>
    <recommendedName>
        <fullName evidence="9">Type II secretion system protein I</fullName>
        <shortName evidence="9">T2SS minor pseudopilin I</shortName>
    </recommendedName>
</protein>
<evidence type="ECO:0000256" key="3">
    <source>
        <dbReference type="ARBA" id="ARBA00022475"/>
    </source>
</evidence>
<comment type="subcellular location">
    <subcellularLocation>
        <location evidence="1 9">Cell inner membrane</location>
        <topology evidence="1 9">Single-pass membrane protein</topology>
    </subcellularLocation>
</comment>
<comment type="PTM">
    <text evidence="9">Cleaved by prepilin peptidase.</text>
</comment>
<dbReference type="PANTHER" id="PTHR38779:SF2">
    <property type="entry name" value="TYPE II SECRETION SYSTEM PROTEIN I-RELATED"/>
    <property type="match status" value="1"/>
</dbReference>
<dbReference type="Proteomes" id="UP001064933">
    <property type="component" value="Chromosome"/>
</dbReference>
<dbReference type="EMBL" id="CP104562">
    <property type="protein sequence ID" value="UXH79320.1"/>
    <property type="molecule type" value="Genomic_DNA"/>
</dbReference>
<evidence type="ECO:0000256" key="6">
    <source>
        <dbReference type="ARBA" id="ARBA00022692"/>
    </source>
</evidence>
<dbReference type="InterPro" id="IPR012902">
    <property type="entry name" value="N_methyl_site"/>
</dbReference>
<evidence type="ECO:0000256" key="1">
    <source>
        <dbReference type="ARBA" id="ARBA00004377"/>
    </source>
</evidence>
<feature type="transmembrane region" description="Helical" evidence="9">
    <location>
        <begin position="15"/>
        <end position="36"/>
    </location>
</feature>
<accession>A0ABY6B1P0</accession>
<dbReference type="InterPro" id="IPR045584">
    <property type="entry name" value="Pilin-like"/>
</dbReference>
<keyword evidence="7 9" id="KW-1133">Transmembrane helix</keyword>
<evidence type="ECO:0000256" key="2">
    <source>
        <dbReference type="ARBA" id="ARBA00008358"/>
    </source>
</evidence>
<dbReference type="NCBIfam" id="TIGR02532">
    <property type="entry name" value="IV_pilin_GFxxxE"/>
    <property type="match status" value="1"/>
</dbReference>
<reference evidence="11" key="1">
    <citation type="submission" date="2022-10" db="EMBL/GenBank/DDBJ databases">
        <title>Characterization and whole genome sequencing of a new Roseateles species, isolated from fresh water.</title>
        <authorList>
            <person name="Guliayeva D.Y."/>
            <person name="Akhremchuk A.E."/>
            <person name="Sikolenko M.A."/>
            <person name="Valentovich L.N."/>
            <person name="Sidarenka A.V."/>
        </authorList>
    </citation>
    <scope>NUCLEOTIDE SEQUENCE</scope>
    <source>
        <strain evidence="11">BIM B-1768</strain>
    </source>
</reference>
<dbReference type="InterPro" id="IPR010052">
    <property type="entry name" value="T2SS_protein-GspI"/>
</dbReference>
<gene>
    <name evidence="11" type="primary">gspI</name>
    <name evidence="11" type="ORF">N4261_05130</name>
</gene>
<dbReference type="SUPFAM" id="SSF54523">
    <property type="entry name" value="Pili subunits"/>
    <property type="match status" value="1"/>
</dbReference>
<dbReference type="InterPro" id="IPR003413">
    <property type="entry name" value="T2SS_GspI_C"/>
</dbReference>
<evidence type="ECO:0000313" key="12">
    <source>
        <dbReference type="Proteomes" id="UP001064933"/>
    </source>
</evidence>
<dbReference type="Pfam" id="PF02501">
    <property type="entry name" value="T2SSI"/>
    <property type="match status" value="1"/>
</dbReference>
<keyword evidence="3" id="KW-1003">Cell membrane</keyword>
<dbReference type="RefSeq" id="WP_261759139.1">
    <property type="nucleotide sequence ID" value="NZ_CP104562.2"/>
</dbReference>
<evidence type="ECO:0000313" key="11">
    <source>
        <dbReference type="EMBL" id="UXH79320.1"/>
    </source>
</evidence>
<keyword evidence="5 9" id="KW-0997">Cell inner membrane</keyword>
<sequence>MSSRRTPPAAQRLTAGFTLIEVLVALTIVGLCLAAGMRAGGAMTSNADRLEMNGLAQWCAENELTEMRLTQNFPNVGQTDFSCSQMGRDFIGRMTVAATPNPNFRRVEAQVFDGDNRPLLSITTIVGRY</sequence>
<evidence type="ECO:0000256" key="5">
    <source>
        <dbReference type="ARBA" id="ARBA00022519"/>
    </source>
</evidence>
<evidence type="ECO:0000256" key="8">
    <source>
        <dbReference type="ARBA" id="ARBA00023136"/>
    </source>
</evidence>
<evidence type="ECO:0000259" key="10">
    <source>
        <dbReference type="Pfam" id="PF02501"/>
    </source>
</evidence>
<evidence type="ECO:0000256" key="7">
    <source>
        <dbReference type="ARBA" id="ARBA00022989"/>
    </source>
</evidence>
<keyword evidence="6 9" id="KW-0812">Transmembrane</keyword>
<comment type="function">
    <text evidence="9">Component of the type II secretion system required for the energy-dependent secretion of extracellular factors such as proteases and toxins from the periplasm.</text>
</comment>
<keyword evidence="8 9" id="KW-0472">Membrane</keyword>
<name>A0ABY6B1P0_9BURK</name>
<keyword evidence="12" id="KW-1185">Reference proteome</keyword>
<feature type="domain" description="Type II secretion system protein GspI C-terminal" evidence="10">
    <location>
        <begin position="51"/>
        <end position="126"/>
    </location>
</feature>
<organism evidence="11 12">
    <name type="scientific">Roseateles amylovorans</name>
    <dbReference type="NCBI Taxonomy" id="2978473"/>
    <lineage>
        <taxon>Bacteria</taxon>
        <taxon>Pseudomonadati</taxon>
        <taxon>Pseudomonadota</taxon>
        <taxon>Betaproteobacteria</taxon>
        <taxon>Burkholderiales</taxon>
        <taxon>Sphaerotilaceae</taxon>
        <taxon>Roseateles</taxon>
    </lineage>
</organism>
<keyword evidence="4 9" id="KW-0488">Methylation</keyword>